<dbReference type="InterPro" id="IPR001645">
    <property type="entry name" value="Folylpolyglutamate_synth"/>
</dbReference>
<keyword evidence="3" id="KW-0479">Metal-binding</keyword>
<keyword evidence="2 7" id="KW-0436">Ligase</keyword>
<dbReference type="Gene3D" id="3.90.190.20">
    <property type="entry name" value="Mur ligase, C-terminal domain"/>
    <property type="match status" value="1"/>
</dbReference>
<dbReference type="InterPro" id="IPR036615">
    <property type="entry name" value="Mur_ligase_C_dom_sf"/>
</dbReference>
<evidence type="ECO:0000256" key="4">
    <source>
        <dbReference type="ARBA" id="ARBA00022741"/>
    </source>
</evidence>
<reference evidence="7 8" key="1">
    <citation type="journal article" date="2010" name="Stand. Genomic Sci.">
        <title>Complete genome sequence of Arcobacter nitrofigilis type strain (CI).</title>
        <authorList>
            <person name="Pati A."/>
            <person name="Gronow S."/>
            <person name="Lapidus A."/>
            <person name="Copeland A."/>
            <person name="Glavina Del Rio T."/>
            <person name="Nolan M."/>
            <person name="Lucas S."/>
            <person name="Tice H."/>
            <person name="Cheng J.F."/>
            <person name="Han C."/>
            <person name="Chertkov O."/>
            <person name="Bruce D."/>
            <person name="Tapia R."/>
            <person name="Goodwin L."/>
            <person name="Pitluck S."/>
            <person name="Liolios K."/>
            <person name="Ivanova N."/>
            <person name="Mavromatis K."/>
            <person name="Chen A."/>
            <person name="Palaniappan K."/>
            <person name="Land M."/>
            <person name="Hauser L."/>
            <person name="Chang Y.J."/>
            <person name="Jeffries C.D."/>
            <person name="Detter J.C."/>
            <person name="Rohde M."/>
            <person name="Goker M."/>
            <person name="Bristow J."/>
            <person name="Eisen J.A."/>
            <person name="Markowitz V."/>
            <person name="Hugenholtz P."/>
            <person name="Klenk H.P."/>
            <person name="Kyrpides N.C."/>
        </authorList>
    </citation>
    <scope>NUCLEOTIDE SEQUENCE [LARGE SCALE GENOMIC DNA]</scope>
    <source>
        <strain evidence="8">ATCC 33309 / DSM 7299 / CCUG 15893 / LMG 7604 / NCTC 12251 / CI</strain>
    </source>
</reference>
<dbReference type="STRING" id="572480.Arnit_0659"/>
<protein>
    <submittedName>
        <fullName evidence="7">FolC bifunctional protein</fullName>
        <ecNumber evidence="7">6.3.2.17</ecNumber>
    </submittedName>
</protein>
<dbReference type="GO" id="GO:0008841">
    <property type="term" value="F:dihydrofolate synthase activity"/>
    <property type="evidence" value="ECO:0007669"/>
    <property type="project" value="TreeGrafter"/>
</dbReference>
<dbReference type="InterPro" id="IPR036565">
    <property type="entry name" value="Mur-like_cat_sf"/>
</dbReference>
<organism evidence="7 8">
    <name type="scientific">Arcobacter nitrofigilis (strain ATCC 33309 / DSM 7299 / CCUG 15893 / LMG 7604 / NCTC 12251 / CI)</name>
    <name type="common">Campylobacter nitrofigilis</name>
    <dbReference type="NCBI Taxonomy" id="572480"/>
    <lineage>
        <taxon>Bacteria</taxon>
        <taxon>Pseudomonadati</taxon>
        <taxon>Campylobacterota</taxon>
        <taxon>Epsilonproteobacteria</taxon>
        <taxon>Campylobacterales</taxon>
        <taxon>Arcobacteraceae</taxon>
        <taxon>Arcobacter</taxon>
    </lineage>
</organism>
<dbReference type="PANTHER" id="PTHR11136">
    <property type="entry name" value="FOLYLPOLYGLUTAMATE SYNTHASE-RELATED"/>
    <property type="match status" value="1"/>
</dbReference>
<dbReference type="RefSeq" id="WP_013134469.1">
    <property type="nucleotide sequence ID" value="NC_014166.1"/>
</dbReference>
<evidence type="ECO:0000256" key="3">
    <source>
        <dbReference type="ARBA" id="ARBA00022723"/>
    </source>
</evidence>
<dbReference type="NCBIfam" id="TIGR01499">
    <property type="entry name" value="folC"/>
    <property type="match status" value="1"/>
</dbReference>
<dbReference type="SUPFAM" id="SSF53623">
    <property type="entry name" value="MurD-like peptide ligases, catalytic domain"/>
    <property type="match status" value="1"/>
</dbReference>
<evidence type="ECO:0000256" key="5">
    <source>
        <dbReference type="ARBA" id="ARBA00022840"/>
    </source>
</evidence>
<evidence type="ECO:0000313" key="7">
    <source>
        <dbReference type="EMBL" id="ADG92324.1"/>
    </source>
</evidence>
<dbReference type="EC" id="6.3.2.17" evidence="7"/>
<dbReference type="Proteomes" id="UP000000939">
    <property type="component" value="Chromosome"/>
</dbReference>
<dbReference type="GO" id="GO:0004326">
    <property type="term" value="F:tetrahydrofolylpolyglutamate synthase activity"/>
    <property type="evidence" value="ECO:0007669"/>
    <property type="project" value="UniProtKB-EC"/>
</dbReference>
<proteinExistence type="inferred from homology"/>
<accession>D5V291</accession>
<evidence type="ECO:0000256" key="1">
    <source>
        <dbReference type="ARBA" id="ARBA00008276"/>
    </source>
</evidence>
<dbReference type="OrthoDB" id="9809356at2"/>
<keyword evidence="4" id="KW-0547">Nucleotide-binding</keyword>
<name>D5V291_ARCNC</name>
<keyword evidence="8" id="KW-1185">Reference proteome</keyword>
<evidence type="ECO:0000313" key="8">
    <source>
        <dbReference type="Proteomes" id="UP000000939"/>
    </source>
</evidence>
<dbReference type="PANTHER" id="PTHR11136:SF0">
    <property type="entry name" value="DIHYDROFOLATE SYNTHETASE-RELATED"/>
    <property type="match status" value="1"/>
</dbReference>
<dbReference type="AlphaFoldDB" id="D5V291"/>
<dbReference type="GO" id="GO:0005737">
    <property type="term" value="C:cytoplasm"/>
    <property type="evidence" value="ECO:0007669"/>
    <property type="project" value="TreeGrafter"/>
</dbReference>
<dbReference type="GO" id="GO:0046872">
    <property type="term" value="F:metal ion binding"/>
    <property type="evidence" value="ECO:0007669"/>
    <property type="project" value="UniProtKB-KW"/>
</dbReference>
<dbReference type="eggNOG" id="COG0285">
    <property type="taxonomic scope" value="Bacteria"/>
</dbReference>
<comment type="similarity">
    <text evidence="1">Belongs to the folylpolyglutamate synthase family.</text>
</comment>
<sequence length="389" mass="45207">MKINFKEIPLKEFLEYKTMYYDKIDFTIVQNSFELLKQEIKIPFIIHIVGTNGKGTTGRFLAKYLSSIGKDVLHYSSPHITKFNERIWINDFDVSDSLLDEAHKFLQKILDTPLLEKLTYFEYTTLLSFYLSSNRDYLILEAGLGGEFDATNVATNDLSLITTIDLDHQSFLGNSIKEISLTKMRACDKVMIVGSQIHEEVYLHAKIIEEERNIKLLSLDDFKIDVSSLKNFFPKYLLKNISLVIATLKYLNIDVDIKKFENMKLNGRCEKYKNNITLDVGHNPLAARSILEEFKNKKINLIYNSYADKDYEKVLQILKPIIKKLYILPLDDKRVVKKSDLMIVCANLNIITDVFKNEIIQDEEYLVFGSFLVIEKFLKIEKSLDEDIK</sequence>
<dbReference type="GO" id="GO:0005524">
    <property type="term" value="F:ATP binding"/>
    <property type="evidence" value="ECO:0007669"/>
    <property type="project" value="UniProtKB-KW"/>
</dbReference>
<dbReference type="Gene3D" id="3.40.1190.10">
    <property type="entry name" value="Mur-like, catalytic domain"/>
    <property type="match status" value="1"/>
</dbReference>
<evidence type="ECO:0000256" key="6">
    <source>
        <dbReference type="ARBA" id="ARBA00022842"/>
    </source>
</evidence>
<keyword evidence="6" id="KW-0460">Magnesium</keyword>
<gene>
    <name evidence="7" type="ordered locus">Arnit_0659</name>
</gene>
<dbReference type="HOGENOM" id="CLU_015869_1_1_7"/>
<evidence type="ECO:0000256" key="2">
    <source>
        <dbReference type="ARBA" id="ARBA00022598"/>
    </source>
</evidence>
<dbReference type="KEGG" id="ant:Arnit_0659"/>
<dbReference type="EMBL" id="CP001999">
    <property type="protein sequence ID" value="ADG92324.1"/>
    <property type="molecule type" value="Genomic_DNA"/>
</dbReference>
<dbReference type="SUPFAM" id="SSF53244">
    <property type="entry name" value="MurD-like peptide ligases, peptide-binding domain"/>
    <property type="match status" value="1"/>
</dbReference>
<keyword evidence="5" id="KW-0067">ATP-binding</keyword>